<reference evidence="1 2" key="1">
    <citation type="submission" date="2016-08" db="EMBL/GenBank/DDBJ databases">
        <authorList>
            <person name="Seilhamer J.J."/>
        </authorList>
    </citation>
    <scope>NUCLEOTIDE SEQUENCE [LARGE SCALE GENOMIC DNA]</scope>
    <source>
        <strain evidence="1 2">ANC 4874</strain>
    </source>
</reference>
<dbReference type="GO" id="GO:0051213">
    <property type="term" value="F:dioxygenase activity"/>
    <property type="evidence" value="ECO:0007669"/>
    <property type="project" value="UniProtKB-KW"/>
</dbReference>
<dbReference type="AlphaFoldDB" id="A0A1C4GUC4"/>
<accession>A0A1C4GUC4</accession>
<organism evidence="1 2">
    <name type="scientific">Acinetobacter albensis</name>
    <dbReference type="NCBI Taxonomy" id="1673609"/>
    <lineage>
        <taxon>Bacteria</taxon>
        <taxon>Pseudomonadati</taxon>
        <taxon>Pseudomonadota</taxon>
        <taxon>Gammaproteobacteria</taxon>
        <taxon>Moraxellales</taxon>
        <taxon>Moraxellaceae</taxon>
        <taxon>Acinetobacter</taxon>
    </lineage>
</organism>
<protein>
    <submittedName>
        <fullName evidence="1">Catechol 1,2-dioxygenase</fullName>
    </submittedName>
</protein>
<gene>
    <name evidence="1" type="ORF">GA0116959_105201</name>
</gene>
<proteinExistence type="predicted"/>
<keyword evidence="1" id="KW-0560">Oxidoreductase</keyword>
<keyword evidence="1" id="KW-0223">Dioxygenase</keyword>
<evidence type="ECO:0000313" key="2">
    <source>
        <dbReference type="Proteomes" id="UP000243661"/>
    </source>
</evidence>
<sequence length="51" mass="5706">LVATAEDVTDEAEIARRGLDKPFKHIQFNVELNKDVDAAPTSEVERRRIAA</sequence>
<dbReference type="EMBL" id="FMBK01000005">
    <property type="protein sequence ID" value="SCC71780.1"/>
    <property type="molecule type" value="Genomic_DNA"/>
</dbReference>
<dbReference type="Proteomes" id="UP000243661">
    <property type="component" value="Unassembled WGS sequence"/>
</dbReference>
<name>A0A1C4GUC4_9GAMM</name>
<evidence type="ECO:0000313" key="1">
    <source>
        <dbReference type="EMBL" id="SCC71780.1"/>
    </source>
</evidence>
<feature type="non-terminal residue" evidence="1">
    <location>
        <position position="1"/>
    </location>
</feature>